<evidence type="ECO:0008006" key="3">
    <source>
        <dbReference type="Google" id="ProtNLM"/>
    </source>
</evidence>
<proteinExistence type="predicted"/>
<dbReference type="RefSeq" id="WP_186864727.1">
    <property type="nucleotide sequence ID" value="NZ_JACOPE010000001.1"/>
</dbReference>
<protein>
    <recommendedName>
        <fullName evidence="3">Bacteriocin</fullName>
    </recommendedName>
</protein>
<organism evidence="1 2">
    <name type="scientific">Ruminococcus hominis</name>
    <dbReference type="NCBI Taxonomy" id="2763065"/>
    <lineage>
        <taxon>Bacteria</taxon>
        <taxon>Bacillati</taxon>
        <taxon>Bacillota</taxon>
        <taxon>Clostridia</taxon>
        <taxon>Eubacteriales</taxon>
        <taxon>Oscillospiraceae</taxon>
        <taxon>Ruminococcus</taxon>
    </lineage>
</organism>
<dbReference type="Proteomes" id="UP000631576">
    <property type="component" value="Unassembled WGS sequence"/>
</dbReference>
<keyword evidence="2" id="KW-1185">Reference proteome</keyword>
<dbReference type="EMBL" id="JACOPE010000001">
    <property type="protein sequence ID" value="MBC5682931.1"/>
    <property type="molecule type" value="Genomic_DNA"/>
</dbReference>
<gene>
    <name evidence="1" type="ORF">H8S40_05005</name>
</gene>
<reference evidence="1 2" key="1">
    <citation type="submission" date="2020-08" db="EMBL/GenBank/DDBJ databases">
        <title>Genome public.</title>
        <authorList>
            <person name="Liu C."/>
            <person name="Sun Q."/>
        </authorList>
    </citation>
    <scope>NUCLEOTIDE SEQUENCE [LARGE SCALE GENOMIC DNA]</scope>
    <source>
        <strain evidence="1 2">NSJ-13</strain>
    </source>
</reference>
<sequence>MNEKEKKIKKFIKIKPMETIGDGVCGFLNVPNGCRKIKKTKGDDV</sequence>
<name>A0ABR7G677_9FIRM</name>
<evidence type="ECO:0000313" key="2">
    <source>
        <dbReference type="Proteomes" id="UP000631576"/>
    </source>
</evidence>
<evidence type="ECO:0000313" key="1">
    <source>
        <dbReference type="EMBL" id="MBC5682931.1"/>
    </source>
</evidence>
<comment type="caution">
    <text evidence="1">The sequence shown here is derived from an EMBL/GenBank/DDBJ whole genome shotgun (WGS) entry which is preliminary data.</text>
</comment>
<accession>A0ABR7G677</accession>